<dbReference type="GO" id="GO:0005739">
    <property type="term" value="C:mitochondrion"/>
    <property type="evidence" value="ECO:0007669"/>
    <property type="project" value="TreeGrafter"/>
</dbReference>
<name>A0A2G8SPJ5_9APHY</name>
<comment type="caution">
    <text evidence="3">The sequence shown here is derived from an EMBL/GenBank/DDBJ whole genome shotgun (WGS) entry which is preliminary data.</text>
</comment>
<keyword evidence="2" id="KW-0378">Hydrolase</keyword>
<sequence>MIRAFLLMNLEHPTAQHQRPLKFRVPVQLLGDSIPEIGGFPWSPGERTFDGPTLFIKGTKSKYINRHNVDSAKAFFPNMILEELDAGHWVHSERPNEFKALVTNFIKNN</sequence>
<dbReference type="AlphaFoldDB" id="A0A2G8SPJ5"/>
<accession>A0A2G8SPJ5</accession>
<protein>
    <recommendedName>
        <fullName evidence="5">AB hydrolase-1 domain-containing protein</fullName>
    </recommendedName>
</protein>
<gene>
    <name evidence="3" type="ORF">GSI_02372</name>
</gene>
<dbReference type="EMBL" id="AYKW01000003">
    <property type="protein sequence ID" value="PIL35643.1"/>
    <property type="molecule type" value="Genomic_DNA"/>
</dbReference>
<evidence type="ECO:0000313" key="4">
    <source>
        <dbReference type="Proteomes" id="UP000230002"/>
    </source>
</evidence>
<proteinExistence type="inferred from homology"/>
<dbReference type="PANTHER" id="PTHR46118">
    <property type="entry name" value="PROTEIN ABHD11"/>
    <property type="match status" value="1"/>
</dbReference>
<dbReference type="Gene3D" id="3.40.50.1820">
    <property type="entry name" value="alpha/beta hydrolase"/>
    <property type="match status" value="1"/>
</dbReference>
<evidence type="ECO:0000256" key="2">
    <source>
        <dbReference type="ARBA" id="ARBA00022801"/>
    </source>
</evidence>
<dbReference type="STRING" id="1077348.A0A2G8SPJ5"/>
<evidence type="ECO:0008006" key="5">
    <source>
        <dbReference type="Google" id="ProtNLM"/>
    </source>
</evidence>
<keyword evidence="4" id="KW-1185">Reference proteome</keyword>
<dbReference type="InterPro" id="IPR029058">
    <property type="entry name" value="AB_hydrolase_fold"/>
</dbReference>
<dbReference type="PANTHER" id="PTHR46118:SF4">
    <property type="entry name" value="PROTEIN ABHD11"/>
    <property type="match status" value="1"/>
</dbReference>
<comment type="similarity">
    <text evidence="1">Belongs to the AB hydrolase superfamily.</text>
</comment>
<evidence type="ECO:0000313" key="3">
    <source>
        <dbReference type="EMBL" id="PIL35643.1"/>
    </source>
</evidence>
<dbReference type="Proteomes" id="UP000230002">
    <property type="component" value="Unassembled WGS sequence"/>
</dbReference>
<dbReference type="OrthoDB" id="8119704at2759"/>
<dbReference type="SUPFAM" id="SSF53474">
    <property type="entry name" value="alpha/beta-Hydrolases"/>
    <property type="match status" value="1"/>
</dbReference>
<evidence type="ECO:0000256" key="1">
    <source>
        <dbReference type="ARBA" id="ARBA00008645"/>
    </source>
</evidence>
<organism evidence="3 4">
    <name type="scientific">Ganoderma sinense ZZ0214-1</name>
    <dbReference type="NCBI Taxonomy" id="1077348"/>
    <lineage>
        <taxon>Eukaryota</taxon>
        <taxon>Fungi</taxon>
        <taxon>Dikarya</taxon>
        <taxon>Basidiomycota</taxon>
        <taxon>Agaricomycotina</taxon>
        <taxon>Agaricomycetes</taxon>
        <taxon>Polyporales</taxon>
        <taxon>Polyporaceae</taxon>
        <taxon>Ganoderma</taxon>
    </lineage>
</organism>
<dbReference type="GO" id="GO:0052689">
    <property type="term" value="F:carboxylic ester hydrolase activity"/>
    <property type="evidence" value="ECO:0007669"/>
    <property type="project" value="TreeGrafter"/>
</dbReference>
<reference evidence="3 4" key="1">
    <citation type="journal article" date="2015" name="Sci. Rep.">
        <title>Chromosome-level genome map provides insights into diverse defense mechanisms in the medicinal fungus Ganoderma sinense.</title>
        <authorList>
            <person name="Zhu Y."/>
            <person name="Xu J."/>
            <person name="Sun C."/>
            <person name="Zhou S."/>
            <person name="Xu H."/>
            <person name="Nelson D.R."/>
            <person name="Qian J."/>
            <person name="Song J."/>
            <person name="Luo H."/>
            <person name="Xiang L."/>
            <person name="Li Y."/>
            <person name="Xu Z."/>
            <person name="Ji A."/>
            <person name="Wang L."/>
            <person name="Lu S."/>
            <person name="Hayward A."/>
            <person name="Sun W."/>
            <person name="Li X."/>
            <person name="Schwartz D.C."/>
            <person name="Wang Y."/>
            <person name="Chen S."/>
        </authorList>
    </citation>
    <scope>NUCLEOTIDE SEQUENCE [LARGE SCALE GENOMIC DNA]</scope>
    <source>
        <strain evidence="3 4">ZZ0214-1</strain>
    </source>
</reference>